<evidence type="ECO:0000313" key="1">
    <source>
        <dbReference type="EMBL" id="CAH0108887.1"/>
    </source>
</evidence>
<accession>A0A8J2RX47</accession>
<dbReference type="OrthoDB" id="6398603at2759"/>
<proteinExistence type="predicted"/>
<dbReference type="AlphaFoldDB" id="A0A8J2RX47"/>
<organism evidence="1 2">
    <name type="scientific">Daphnia galeata</name>
    <dbReference type="NCBI Taxonomy" id="27404"/>
    <lineage>
        <taxon>Eukaryota</taxon>
        <taxon>Metazoa</taxon>
        <taxon>Ecdysozoa</taxon>
        <taxon>Arthropoda</taxon>
        <taxon>Crustacea</taxon>
        <taxon>Branchiopoda</taxon>
        <taxon>Diplostraca</taxon>
        <taxon>Cladocera</taxon>
        <taxon>Anomopoda</taxon>
        <taxon>Daphniidae</taxon>
        <taxon>Daphnia</taxon>
    </lineage>
</organism>
<reference evidence="1" key="1">
    <citation type="submission" date="2021-11" db="EMBL/GenBank/DDBJ databases">
        <authorList>
            <person name="Schell T."/>
        </authorList>
    </citation>
    <scope>NUCLEOTIDE SEQUENCE</scope>
    <source>
        <strain evidence="1">M5</strain>
    </source>
</reference>
<comment type="caution">
    <text evidence="1">The sequence shown here is derived from an EMBL/GenBank/DDBJ whole genome shotgun (WGS) entry which is preliminary data.</text>
</comment>
<keyword evidence="2" id="KW-1185">Reference proteome</keyword>
<dbReference type="Proteomes" id="UP000789390">
    <property type="component" value="Unassembled WGS sequence"/>
</dbReference>
<evidence type="ECO:0000313" key="2">
    <source>
        <dbReference type="Proteomes" id="UP000789390"/>
    </source>
</evidence>
<sequence length="225" mass="25784">MLKLAASPIDTEKKKIKSLFYDRYGELTKALEELRLISEDPDHSDFPNKSSHVYNYVDCYGAHGSGLATYETQSKTINKGIDNYKYEAINNIVNRLHLLYIPGLDKVTFVMNKIAGFTVKIQNVLKFLQDLEERNIPRSDVCFVFYGSKSEKRETKSKPYYITGDEFYKIAAEKGQCRVVSEMKLGTFARLFQTDNSRNKGATWINYAEINPNDLADEDEDIGLE</sequence>
<gene>
    <name evidence="1" type="ORF">DGAL_LOCUS12343</name>
</gene>
<name>A0A8J2RX47_9CRUS</name>
<protein>
    <submittedName>
        <fullName evidence="1">Uncharacterized protein</fullName>
    </submittedName>
</protein>
<dbReference type="EMBL" id="CAKKLH010000288">
    <property type="protein sequence ID" value="CAH0108887.1"/>
    <property type="molecule type" value="Genomic_DNA"/>
</dbReference>